<name>A0AAN7J114_QUERU</name>
<sequence length="67" mass="7532">MEKSSFNLAILVALLVFASYADMGAEARNVVMLRCNEDVDCKYICHRCQCLCKNTWCKCPNEPPASL</sequence>
<dbReference type="AlphaFoldDB" id="A0AAN7J114"/>
<evidence type="ECO:0000256" key="1">
    <source>
        <dbReference type="SAM" id="SignalP"/>
    </source>
</evidence>
<keyword evidence="1" id="KW-0732">Signal</keyword>
<reference evidence="2 3" key="1">
    <citation type="journal article" date="2023" name="G3 (Bethesda)">
        <title>A haplotype-resolved chromosome-scale genome for Quercus rubra L. provides insights into the genetics of adaptive traits for red oak species.</title>
        <authorList>
            <person name="Kapoor B."/>
            <person name="Jenkins J."/>
            <person name="Schmutz J."/>
            <person name="Zhebentyayeva T."/>
            <person name="Kuelheim C."/>
            <person name="Coggeshall M."/>
            <person name="Heim C."/>
            <person name="Lasky J.R."/>
            <person name="Leites L."/>
            <person name="Islam-Faridi N."/>
            <person name="Romero-Severson J."/>
            <person name="DeLeo V.L."/>
            <person name="Lucas S.M."/>
            <person name="Lazic D."/>
            <person name="Gailing O."/>
            <person name="Carlson J."/>
            <person name="Staton M."/>
        </authorList>
    </citation>
    <scope>NUCLEOTIDE SEQUENCE [LARGE SCALE GENOMIC DNA]</scope>
    <source>
        <strain evidence="2">Pseudo-F2</strain>
    </source>
</reference>
<dbReference type="EMBL" id="JAXUIC010000004">
    <property type="protein sequence ID" value="KAK4593650.1"/>
    <property type="molecule type" value="Genomic_DNA"/>
</dbReference>
<gene>
    <name evidence="2" type="ORF">RGQ29_017668</name>
</gene>
<dbReference type="Proteomes" id="UP001324115">
    <property type="component" value="Unassembled WGS sequence"/>
</dbReference>
<protein>
    <submittedName>
        <fullName evidence="2">Uncharacterized protein</fullName>
    </submittedName>
</protein>
<proteinExistence type="predicted"/>
<comment type="caution">
    <text evidence="2">The sequence shown here is derived from an EMBL/GenBank/DDBJ whole genome shotgun (WGS) entry which is preliminary data.</text>
</comment>
<accession>A0AAN7J114</accession>
<evidence type="ECO:0000313" key="2">
    <source>
        <dbReference type="EMBL" id="KAK4593650.1"/>
    </source>
</evidence>
<feature type="signal peptide" evidence="1">
    <location>
        <begin position="1"/>
        <end position="27"/>
    </location>
</feature>
<organism evidence="2 3">
    <name type="scientific">Quercus rubra</name>
    <name type="common">Northern red oak</name>
    <name type="synonym">Quercus borealis</name>
    <dbReference type="NCBI Taxonomy" id="3512"/>
    <lineage>
        <taxon>Eukaryota</taxon>
        <taxon>Viridiplantae</taxon>
        <taxon>Streptophyta</taxon>
        <taxon>Embryophyta</taxon>
        <taxon>Tracheophyta</taxon>
        <taxon>Spermatophyta</taxon>
        <taxon>Magnoliopsida</taxon>
        <taxon>eudicotyledons</taxon>
        <taxon>Gunneridae</taxon>
        <taxon>Pentapetalae</taxon>
        <taxon>rosids</taxon>
        <taxon>fabids</taxon>
        <taxon>Fagales</taxon>
        <taxon>Fagaceae</taxon>
        <taxon>Quercus</taxon>
    </lineage>
</organism>
<evidence type="ECO:0000313" key="3">
    <source>
        <dbReference type="Proteomes" id="UP001324115"/>
    </source>
</evidence>
<feature type="chain" id="PRO_5042986422" evidence="1">
    <location>
        <begin position="28"/>
        <end position="67"/>
    </location>
</feature>
<keyword evidence="3" id="KW-1185">Reference proteome</keyword>